<dbReference type="EMBL" id="KB446556">
    <property type="protein sequence ID" value="EME85925.1"/>
    <property type="molecule type" value="Genomic_DNA"/>
</dbReference>
<dbReference type="Proteomes" id="UP000016932">
    <property type="component" value="Unassembled WGS sequence"/>
</dbReference>
<name>M2Z821_PSEFD</name>
<dbReference type="AlphaFoldDB" id="M2Z821"/>
<organism evidence="1 2">
    <name type="scientific">Pseudocercospora fijiensis (strain CIRAD86)</name>
    <name type="common">Black leaf streak disease fungus</name>
    <name type="synonym">Mycosphaerella fijiensis</name>
    <dbReference type="NCBI Taxonomy" id="383855"/>
    <lineage>
        <taxon>Eukaryota</taxon>
        <taxon>Fungi</taxon>
        <taxon>Dikarya</taxon>
        <taxon>Ascomycota</taxon>
        <taxon>Pezizomycotina</taxon>
        <taxon>Dothideomycetes</taxon>
        <taxon>Dothideomycetidae</taxon>
        <taxon>Mycosphaerellales</taxon>
        <taxon>Mycosphaerellaceae</taxon>
        <taxon>Pseudocercospora</taxon>
    </lineage>
</organism>
<evidence type="ECO:0000313" key="1">
    <source>
        <dbReference type="EMBL" id="EME85925.1"/>
    </source>
</evidence>
<dbReference type="VEuPathDB" id="FungiDB:MYCFIDRAFT_171769"/>
<dbReference type="HOGENOM" id="CLU_1732274_0_0_1"/>
<evidence type="ECO:0000313" key="2">
    <source>
        <dbReference type="Proteomes" id="UP000016932"/>
    </source>
</evidence>
<dbReference type="GeneID" id="19332689"/>
<gene>
    <name evidence="1" type="ORF">MYCFIDRAFT_171769</name>
</gene>
<reference evidence="1 2" key="1">
    <citation type="journal article" date="2012" name="PLoS Pathog.">
        <title>Diverse lifestyles and strategies of plant pathogenesis encoded in the genomes of eighteen Dothideomycetes fungi.</title>
        <authorList>
            <person name="Ohm R.A."/>
            <person name="Feau N."/>
            <person name="Henrissat B."/>
            <person name="Schoch C.L."/>
            <person name="Horwitz B.A."/>
            <person name="Barry K.W."/>
            <person name="Condon B.J."/>
            <person name="Copeland A.C."/>
            <person name="Dhillon B."/>
            <person name="Glaser F."/>
            <person name="Hesse C.N."/>
            <person name="Kosti I."/>
            <person name="LaButti K."/>
            <person name="Lindquist E.A."/>
            <person name="Lucas S."/>
            <person name="Salamov A.A."/>
            <person name="Bradshaw R.E."/>
            <person name="Ciuffetti L."/>
            <person name="Hamelin R.C."/>
            <person name="Kema G.H.J."/>
            <person name="Lawrence C."/>
            <person name="Scott J.A."/>
            <person name="Spatafora J.W."/>
            <person name="Turgeon B.G."/>
            <person name="de Wit P.J.G.M."/>
            <person name="Zhong S."/>
            <person name="Goodwin S.B."/>
            <person name="Grigoriev I.V."/>
        </authorList>
    </citation>
    <scope>NUCLEOTIDE SEQUENCE [LARGE SCALE GENOMIC DNA]</scope>
    <source>
        <strain evidence="1 2">CIRAD86</strain>
    </source>
</reference>
<protein>
    <submittedName>
        <fullName evidence="1">Uncharacterized protein</fullName>
    </submittedName>
</protein>
<proteinExistence type="predicted"/>
<sequence>MNAGCRPPHLRRSMRRRMKLKPVTMRLTSRPLPRPCFSITYAGKGKREMPPSTESGWAALYRNREHSFGLGKCHLRFFIGRRFLSEIILPCPQDDVGDDMAMTIYSVPLGRRLHGDMNHYSSQWCTVHVYHILHVSMMARGVEDSLLETLN</sequence>
<dbReference type="RefSeq" id="XP_007923380.1">
    <property type="nucleotide sequence ID" value="XM_007925189.1"/>
</dbReference>
<dbReference type="KEGG" id="pfj:MYCFIDRAFT_171769"/>
<accession>M2Z821</accession>
<keyword evidence="2" id="KW-1185">Reference proteome</keyword>